<proteinExistence type="predicted"/>
<dbReference type="AlphaFoldDB" id="A0A7X6MLF9"/>
<feature type="chain" id="PRO_5039189546" evidence="2">
    <location>
        <begin position="26"/>
        <end position="339"/>
    </location>
</feature>
<dbReference type="RefSeq" id="WP_061082634.1">
    <property type="nucleotide sequence ID" value="NZ_JAAXPG010000041.1"/>
</dbReference>
<gene>
    <name evidence="3" type="ORF">HGB44_28900</name>
</gene>
<feature type="region of interest" description="Disordered" evidence="1">
    <location>
        <begin position="31"/>
        <end position="57"/>
    </location>
</feature>
<evidence type="ECO:0000256" key="1">
    <source>
        <dbReference type="SAM" id="MobiDB-lite"/>
    </source>
</evidence>
<organism evidence="3 4">
    <name type="scientific">Nocardiopsis alborubida</name>
    <dbReference type="NCBI Taxonomy" id="146802"/>
    <lineage>
        <taxon>Bacteria</taxon>
        <taxon>Bacillati</taxon>
        <taxon>Actinomycetota</taxon>
        <taxon>Actinomycetes</taxon>
        <taxon>Streptosporangiales</taxon>
        <taxon>Nocardiopsidaceae</taxon>
        <taxon>Nocardiopsis</taxon>
    </lineage>
</organism>
<sequence length="339" mass="35466">MDIPLRLFTAALPALLSGALVLAMAGCADGASGAEPSPSSSPPSSPEGGEGNSGSEETAAFVRPEDPYAGMDAGLSERLHLPVYDYRLDEYEGYVVRRAEDTLTVECLVDLGYEAEVNSAMEMDPLTMRAFGPHNEYRRYGNTRADIAEEHGFSLPLDDVADPYLLGGDADLREQARSAVLSTGEGLSTPSGDTVPEGGCVGRARQRIDPDGAPAHGTDGNGDGPDTPDSHLLVEELLGESYLVAVEGPAVAEATVAWEACMAGAVDGFHGTPLSGEGSDPEAAVPALECADSSGYLDAFVAAERAALEGLVAEHEEALTARRDQLRENLETSLDILGW</sequence>
<evidence type="ECO:0000313" key="4">
    <source>
        <dbReference type="Proteomes" id="UP000553209"/>
    </source>
</evidence>
<dbReference type="Proteomes" id="UP000553209">
    <property type="component" value="Unassembled WGS sequence"/>
</dbReference>
<evidence type="ECO:0000313" key="3">
    <source>
        <dbReference type="EMBL" id="NKZ01656.1"/>
    </source>
</evidence>
<reference evidence="3 4" key="1">
    <citation type="submission" date="2020-04" db="EMBL/GenBank/DDBJ databases">
        <title>MicrobeNet Type strains.</title>
        <authorList>
            <person name="Nicholson A.C."/>
        </authorList>
    </citation>
    <scope>NUCLEOTIDE SEQUENCE [LARGE SCALE GENOMIC DNA]</scope>
    <source>
        <strain evidence="3 4">ATCC 23612</strain>
    </source>
</reference>
<protein>
    <submittedName>
        <fullName evidence="3">Uncharacterized protein</fullName>
    </submittedName>
</protein>
<name>A0A7X6MLF9_9ACTN</name>
<accession>A0A7X6MLF9</accession>
<dbReference type="EMBL" id="JAAXPG010000041">
    <property type="protein sequence ID" value="NKZ01656.1"/>
    <property type="molecule type" value="Genomic_DNA"/>
</dbReference>
<dbReference type="PROSITE" id="PS51257">
    <property type="entry name" value="PROKAR_LIPOPROTEIN"/>
    <property type="match status" value="1"/>
</dbReference>
<keyword evidence="4" id="KW-1185">Reference proteome</keyword>
<evidence type="ECO:0000256" key="2">
    <source>
        <dbReference type="SAM" id="SignalP"/>
    </source>
</evidence>
<feature type="region of interest" description="Disordered" evidence="1">
    <location>
        <begin position="203"/>
        <end position="229"/>
    </location>
</feature>
<keyword evidence="2" id="KW-0732">Signal</keyword>
<comment type="caution">
    <text evidence="3">The sequence shown here is derived from an EMBL/GenBank/DDBJ whole genome shotgun (WGS) entry which is preliminary data.</text>
</comment>
<feature type="signal peptide" evidence="2">
    <location>
        <begin position="1"/>
        <end position="25"/>
    </location>
</feature>